<dbReference type="EMBL" id="BTSX01000001">
    <property type="protein sequence ID" value="GMS78297.1"/>
    <property type="molecule type" value="Genomic_DNA"/>
</dbReference>
<dbReference type="AlphaFoldDB" id="A0AAV5S6D7"/>
<protein>
    <recommendedName>
        <fullName evidence="1">C6 domain-containing protein</fullName>
    </recommendedName>
</protein>
<dbReference type="Proteomes" id="UP001432027">
    <property type="component" value="Unassembled WGS sequence"/>
</dbReference>
<feature type="domain" description="C6" evidence="1">
    <location>
        <begin position="100"/>
        <end position="171"/>
    </location>
</feature>
<comment type="caution">
    <text evidence="2">The sequence shown here is derived from an EMBL/GenBank/DDBJ whole genome shotgun (WGS) entry which is preliminary data.</text>
</comment>
<proteinExistence type="predicted"/>
<keyword evidence="3" id="KW-1185">Reference proteome</keyword>
<dbReference type="InterPro" id="IPR002601">
    <property type="entry name" value="C6_domain"/>
</dbReference>
<organism evidence="2 3">
    <name type="scientific">Pristionchus entomophagus</name>
    <dbReference type="NCBI Taxonomy" id="358040"/>
    <lineage>
        <taxon>Eukaryota</taxon>
        <taxon>Metazoa</taxon>
        <taxon>Ecdysozoa</taxon>
        <taxon>Nematoda</taxon>
        <taxon>Chromadorea</taxon>
        <taxon>Rhabditida</taxon>
        <taxon>Rhabditina</taxon>
        <taxon>Diplogasteromorpha</taxon>
        <taxon>Diplogasteroidea</taxon>
        <taxon>Neodiplogasteridae</taxon>
        <taxon>Pristionchus</taxon>
    </lineage>
</organism>
<reference evidence="2" key="1">
    <citation type="submission" date="2023-10" db="EMBL/GenBank/DDBJ databases">
        <title>Genome assembly of Pristionchus species.</title>
        <authorList>
            <person name="Yoshida K."/>
            <person name="Sommer R.J."/>
        </authorList>
    </citation>
    <scope>NUCLEOTIDE SEQUENCE</scope>
    <source>
        <strain evidence="2">RS0144</strain>
    </source>
</reference>
<accession>A0AAV5S6D7</accession>
<dbReference type="PANTHER" id="PTHR21629:SF5">
    <property type="entry name" value="C6 DOMAIN-CONTAINING PROTEIN"/>
    <property type="match status" value="1"/>
</dbReference>
<name>A0AAV5S6D7_9BILA</name>
<dbReference type="Pfam" id="PF01681">
    <property type="entry name" value="C6"/>
    <property type="match status" value="1"/>
</dbReference>
<sequence length="174" mass="17938">MCAEPPSLPGPISDASYVVTDDPNGCSCAMMEAHSGPTGAVSPPIIMSALLFSTLIASFIKSSESCLATPEIGRPACCCCPKDIIRVDPVSPSGKPFGYTIEDNTSEGCATIYYDCTGTNANIEVNGNGGVVVYDPISAVLEVTCNSAGTAWVTDGSYTGSVDIEITQLECAYA</sequence>
<gene>
    <name evidence="2" type="ORF">PENTCL1PPCAC_472</name>
</gene>
<evidence type="ECO:0000259" key="1">
    <source>
        <dbReference type="Pfam" id="PF01681"/>
    </source>
</evidence>
<evidence type="ECO:0000313" key="2">
    <source>
        <dbReference type="EMBL" id="GMS78297.1"/>
    </source>
</evidence>
<evidence type="ECO:0000313" key="3">
    <source>
        <dbReference type="Proteomes" id="UP001432027"/>
    </source>
</evidence>
<dbReference type="PANTHER" id="PTHR21629">
    <property type="entry name" value="C6 DOMAIN-CONTAINING PROTEIN"/>
    <property type="match status" value="1"/>
</dbReference>